<keyword evidence="6" id="KW-1185">Reference proteome</keyword>
<evidence type="ECO:0000313" key="6">
    <source>
        <dbReference type="Proteomes" id="UP000049983"/>
    </source>
</evidence>
<proteinExistence type="inferred from homology"/>
<dbReference type="RefSeq" id="WP_055113935.1">
    <property type="nucleotide sequence ID" value="NZ_CANMGD010000010.1"/>
</dbReference>
<feature type="chain" id="PRO_5009787658" evidence="4">
    <location>
        <begin position="31"/>
        <end position="337"/>
    </location>
</feature>
<feature type="signal peptide" evidence="4">
    <location>
        <begin position="1"/>
        <end position="30"/>
    </location>
</feature>
<dbReference type="NCBIfam" id="NF037995">
    <property type="entry name" value="TRAP_S1"/>
    <property type="match status" value="1"/>
</dbReference>
<accession>A0A0M6Z4X0</accession>
<dbReference type="GO" id="GO:0055085">
    <property type="term" value="P:transmembrane transport"/>
    <property type="evidence" value="ECO:0007669"/>
    <property type="project" value="InterPro"/>
</dbReference>
<dbReference type="OrthoDB" id="9803763at2"/>
<evidence type="ECO:0000256" key="1">
    <source>
        <dbReference type="ARBA" id="ARBA00009023"/>
    </source>
</evidence>
<evidence type="ECO:0000256" key="4">
    <source>
        <dbReference type="SAM" id="SignalP"/>
    </source>
</evidence>
<gene>
    <name evidence="5" type="primary">siaP_5</name>
    <name evidence="5" type="ORF">LA5096_02989</name>
</gene>
<dbReference type="STRING" id="311410.LA5095_01735"/>
<name>A0A0M6Z4X0_9HYPH</name>
<keyword evidence="2" id="KW-0813">Transport</keyword>
<evidence type="ECO:0000256" key="3">
    <source>
        <dbReference type="ARBA" id="ARBA00022729"/>
    </source>
</evidence>
<evidence type="ECO:0000313" key="5">
    <source>
        <dbReference type="EMBL" id="CTQ71635.1"/>
    </source>
</evidence>
<reference evidence="6" key="1">
    <citation type="submission" date="2015-07" db="EMBL/GenBank/DDBJ databases">
        <authorList>
            <person name="Rodrigo-Torres Lidia"/>
            <person name="Arahal R.David."/>
        </authorList>
    </citation>
    <scope>NUCLEOTIDE SEQUENCE [LARGE SCALE GENOMIC DNA]</scope>
    <source>
        <strain evidence="6">CECT 5096</strain>
    </source>
</reference>
<keyword evidence="3 4" id="KW-0732">Signal</keyword>
<dbReference type="AlphaFoldDB" id="A0A0M6Z4X0"/>
<comment type="similarity">
    <text evidence="1">Belongs to the bacterial solute-binding protein 7 family.</text>
</comment>
<dbReference type="Gene3D" id="3.40.190.170">
    <property type="entry name" value="Bacterial extracellular solute-binding protein, family 7"/>
    <property type="match status" value="1"/>
</dbReference>
<dbReference type="GeneID" id="97670355"/>
<dbReference type="PANTHER" id="PTHR33376:SF7">
    <property type="entry name" value="C4-DICARBOXYLATE-BINDING PROTEIN DCTB"/>
    <property type="match status" value="1"/>
</dbReference>
<dbReference type="PANTHER" id="PTHR33376">
    <property type="match status" value="1"/>
</dbReference>
<dbReference type="EMBL" id="CXWC01000010">
    <property type="protein sequence ID" value="CTQ71635.1"/>
    <property type="molecule type" value="Genomic_DNA"/>
</dbReference>
<dbReference type="Pfam" id="PF03480">
    <property type="entry name" value="DctP"/>
    <property type="match status" value="1"/>
</dbReference>
<sequence>MLKSLKFGKLFAGATLAGALTLSALGAASAADIRLKFAGTFPVDHPGTKMMEQIKSDIEAADVGLKMSVFPANQLGSGEALMEDTIRGNIDFTAAFIYSHKDPRLEFLSMPFLVNNFDEMDSVMRNMDSRFNQILQERLNELGLVLLANNPEGFTGIVANKKPENWNTLDAKEMNIRVWSSNVIKAMVEGMGYQATTMAWGDIFPAIQSGIVDGAICCTKSATYSIFAQSDVGKYYVQYNSVSELTSYYGSQKTWNKLSDKQREVVQAAFTKASDDFFAYNRSNDAEFGKKLEEKGYEILALDAEEQAAMASWVRENIWPTMVETIGQETLDRLTSQ</sequence>
<dbReference type="InterPro" id="IPR038404">
    <property type="entry name" value="TRAP_DctP_sf"/>
</dbReference>
<protein>
    <submittedName>
        <fullName evidence="5">Neu5Ac-binding protein</fullName>
    </submittedName>
</protein>
<dbReference type="InterPro" id="IPR018389">
    <property type="entry name" value="DctP_fam"/>
</dbReference>
<evidence type="ECO:0000256" key="2">
    <source>
        <dbReference type="ARBA" id="ARBA00022448"/>
    </source>
</evidence>
<organism evidence="5 6">
    <name type="scientific">Roseibium album</name>
    <dbReference type="NCBI Taxonomy" id="311410"/>
    <lineage>
        <taxon>Bacteria</taxon>
        <taxon>Pseudomonadati</taxon>
        <taxon>Pseudomonadota</taxon>
        <taxon>Alphaproteobacteria</taxon>
        <taxon>Hyphomicrobiales</taxon>
        <taxon>Stappiaceae</taxon>
        <taxon>Roseibium</taxon>
    </lineage>
</organism>
<dbReference type="Proteomes" id="UP000049983">
    <property type="component" value="Unassembled WGS sequence"/>
</dbReference>